<name>A0A7S2D4U6_9DINO</name>
<dbReference type="InterPro" id="IPR015915">
    <property type="entry name" value="Kelch-typ_b-propeller"/>
</dbReference>
<dbReference type="SUPFAM" id="SSF117281">
    <property type="entry name" value="Kelch motif"/>
    <property type="match status" value="1"/>
</dbReference>
<dbReference type="EMBL" id="HBGQ01046390">
    <property type="protein sequence ID" value="CAD9444310.1"/>
    <property type="molecule type" value="Transcribed_RNA"/>
</dbReference>
<protein>
    <submittedName>
        <fullName evidence="1">Uncharacterized protein</fullName>
    </submittedName>
</protein>
<dbReference type="AlphaFoldDB" id="A0A7S2D4U6"/>
<dbReference type="Gene3D" id="2.120.10.80">
    <property type="entry name" value="Kelch-type beta propeller"/>
    <property type="match status" value="1"/>
</dbReference>
<proteinExistence type="predicted"/>
<organism evidence="1">
    <name type="scientific">Alexandrium andersonii</name>
    <dbReference type="NCBI Taxonomy" id="327968"/>
    <lineage>
        <taxon>Eukaryota</taxon>
        <taxon>Sar</taxon>
        <taxon>Alveolata</taxon>
        <taxon>Dinophyceae</taxon>
        <taxon>Gonyaulacales</taxon>
        <taxon>Pyrocystaceae</taxon>
        <taxon>Alexandrium</taxon>
    </lineage>
</organism>
<sequence>MIVVGGAPSLASSEVYSLRELADSAYSSSSSSSEHSRLIETVADLAEGRMGCQAVTMQLPAPDGRYPLCTRTCVVVVGGENGEEDWEGNQAHVRQFSSGLIFDVEDNEWRPESALPPMMVPRTAMALCVGPGYIRGYPYLQRAGFRGGC</sequence>
<accession>A0A7S2D4U6</accession>
<evidence type="ECO:0000313" key="1">
    <source>
        <dbReference type="EMBL" id="CAD9444310.1"/>
    </source>
</evidence>
<reference evidence="1" key="1">
    <citation type="submission" date="2021-01" db="EMBL/GenBank/DDBJ databases">
        <authorList>
            <person name="Corre E."/>
            <person name="Pelletier E."/>
            <person name="Niang G."/>
            <person name="Scheremetjew M."/>
            <person name="Finn R."/>
            <person name="Kale V."/>
            <person name="Holt S."/>
            <person name="Cochrane G."/>
            <person name="Meng A."/>
            <person name="Brown T."/>
            <person name="Cohen L."/>
        </authorList>
    </citation>
    <scope>NUCLEOTIDE SEQUENCE</scope>
    <source>
        <strain evidence="1">CCMP2222</strain>
    </source>
</reference>
<gene>
    <name evidence="1" type="ORF">AAND1436_LOCUS22661</name>
</gene>